<evidence type="ECO:0000313" key="4">
    <source>
        <dbReference type="Proteomes" id="UP000318380"/>
    </source>
</evidence>
<evidence type="ECO:0000313" key="3">
    <source>
        <dbReference type="EMBL" id="TWD82099.1"/>
    </source>
</evidence>
<evidence type="ECO:0000256" key="2">
    <source>
        <dbReference type="SAM" id="Phobius"/>
    </source>
</evidence>
<feature type="transmembrane region" description="Helical" evidence="2">
    <location>
        <begin position="139"/>
        <end position="163"/>
    </location>
</feature>
<organism evidence="3 4">
    <name type="scientific">Kribbella amoyensis</name>
    <dbReference type="NCBI Taxonomy" id="996641"/>
    <lineage>
        <taxon>Bacteria</taxon>
        <taxon>Bacillati</taxon>
        <taxon>Actinomycetota</taxon>
        <taxon>Actinomycetes</taxon>
        <taxon>Propionibacteriales</taxon>
        <taxon>Kribbellaceae</taxon>
        <taxon>Kribbella</taxon>
    </lineage>
</organism>
<reference evidence="3 4" key="1">
    <citation type="submission" date="2019-06" db="EMBL/GenBank/DDBJ databases">
        <title>Sequencing the genomes of 1000 actinobacteria strains.</title>
        <authorList>
            <person name="Klenk H.-P."/>
        </authorList>
    </citation>
    <scope>NUCLEOTIDE SEQUENCE [LARGE SCALE GENOMIC DNA]</scope>
    <source>
        <strain evidence="3 4">DSM 24683</strain>
    </source>
</reference>
<proteinExistence type="predicted"/>
<accession>A0A561BTD6</accession>
<keyword evidence="2" id="KW-1133">Transmembrane helix</keyword>
<dbReference type="OrthoDB" id="3826091at2"/>
<dbReference type="AlphaFoldDB" id="A0A561BTD6"/>
<name>A0A561BTD6_9ACTN</name>
<dbReference type="Proteomes" id="UP000318380">
    <property type="component" value="Unassembled WGS sequence"/>
</dbReference>
<keyword evidence="4" id="KW-1185">Reference proteome</keyword>
<evidence type="ECO:0000256" key="1">
    <source>
        <dbReference type="SAM" id="MobiDB-lite"/>
    </source>
</evidence>
<protein>
    <submittedName>
        <fullName evidence="3">Uncharacterized protein</fullName>
    </submittedName>
</protein>
<feature type="transmembrane region" description="Helical" evidence="2">
    <location>
        <begin position="17"/>
        <end position="37"/>
    </location>
</feature>
<feature type="region of interest" description="Disordered" evidence="1">
    <location>
        <begin position="172"/>
        <end position="246"/>
    </location>
</feature>
<sequence length="246" mass="26532">MTTQPGQSAPKKTMARIGIACIVVGVLLSGFFVWRIVQTAPRTPVDVSSGPIKLEKDGLTIYASRPVLRPPCEAKDANGNDIPLRNPSGSESITINERTFDVVAKSVDPVPPQEVVVSCQDTESGARFYAGPMMSVASFVLSILGTVFSLLIFLIVGIFLITFGSLKRRRANRGPNTFPGSQPHTGSTFPTQQPGQHQQSGQYPQGGNYPQYQSGPLPQQGQPQQGQPQDYRPQDSAPRDGGPQDR</sequence>
<dbReference type="EMBL" id="VIVK01000001">
    <property type="protein sequence ID" value="TWD82099.1"/>
    <property type="molecule type" value="Genomic_DNA"/>
</dbReference>
<feature type="compositionally biased region" description="Polar residues" evidence="1">
    <location>
        <begin position="174"/>
        <end position="189"/>
    </location>
</feature>
<gene>
    <name evidence="3" type="ORF">FB561_3226</name>
</gene>
<keyword evidence="2" id="KW-0812">Transmembrane</keyword>
<keyword evidence="2" id="KW-0472">Membrane</keyword>
<dbReference type="RefSeq" id="WP_145807438.1">
    <property type="nucleotide sequence ID" value="NZ_VIVK01000001.1"/>
</dbReference>
<feature type="compositionally biased region" description="Low complexity" evidence="1">
    <location>
        <begin position="190"/>
        <end position="231"/>
    </location>
</feature>
<comment type="caution">
    <text evidence="3">The sequence shown here is derived from an EMBL/GenBank/DDBJ whole genome shotgun (WGS) entry which is preliminary data.</text>
</comment>